<evidence type="ECO:0000256" key="6">
    <source>
        <dbReference type="SAM" id="SignalP"/>
    </source>
</evidence>
<name>A0A1X7SGU1_AMPQE</name>
<dbReference type="GO" id="GO:0035567">
    <property type="term" value="P:non-canonical Wnt signaling pathway"/>
    <property type="evidence" value="ECO:0007669"/>
    <property type="project" value="TreeGrafter"/>
</dbReference>
<accession>A0A1X7SGU1</accession>
<dbReference type="InterPro" id="IPR020067">
    <property type="entry name" value="Frizzled_dom"/>
</dbReference>
<dbReference type="OrthoDB" id="5959102at2759"/>
<keyword evidence="6" id="KW-0732">Signal</keyword>
<evidence type="ECO:0000256" key="1">
    <source>
        <dbReference type="ARBA" id="ARBA00022473"/>
    </source>
</evidence>
<dbReference type="CDD" id="cd07066">
    <property type="entry name" value="CRD_FZ"/>
    <property type="match status" value="1"/>
</dbReference>
<evidence type="ECO:0000313" key="9">
    <source>
        <dbReference type="Proteomes" id="UP000007879"/>
    </source>
</evidence>
<feature type="compositionally biased region" description="Polar residues" evidence="4">
    <location>
        <begin position="223"/>
        <end position="233"/>
    </location>
</feature>
<evidence type="ECO:0000259" key="7">
    <source>
        <dbReference type="PROSITE" id="PS50038"/>
    </source>
</evidence>
<keyword evidence="5" id="KW-1133">Transmembrane helix</keyword>
<sequence>MCSSTVLLLAISLTLGQATLTPPIADSCTMMDYTKIPFCYTAGYNTVGYPTANGIETQEQAQMQLNDFRIVVQSNCSGASLLFLCSYYAPPCFEQNGQLFRLNPCRELCEAYYDGCYQEYANRSIPWPAHLNCNLFPNSSDGAICFITQEDPSSLVLPAVIPGINAPIPTEVPTSSHPPLQSSHPPSILLSVDPPNTISSSLVAPSSSGTILSTASSSSTQTRPISTPTLMASPSPTSFSESPALHCSPLLIAVLLIILCLSLLVD</sequence>
<keyword evidence="2 3" id="KW-1015">Disulfide bond</keyword>
<evidence type="ECO:0000256" key="4">
    <source>
        <dbReference type="SAM" id="MobiDB-lite"/>
    </source>
</evidence>
<dbReference type="Proteomes" id="UP000007879">
    <property type="component" value="Unassembled WGS sequence"/>
</dbReference>
<keyword evidence="5" id="KW-0472">Membrane</keyword>
<feature type="disulfide bond" evidence="3">
    <location>
        <begin position="109"/>
        <end position="133"/>
    </location>
</feature>
<feature type="region of interest" description="Disordered" evidence="4">
    <location>
        <begin position="202"/>
        <end position="233"/>
    </location>
</feature>
<dbReference type="eggNOG" id="KOG3577">
    <property type="taxonomic scope" value="Eukaryota"/>
</dbReference>
<dbReference type="STRING" id="400682.A0A1X7SGU1"/>
<dbReference type="SMART" id="SM00063">
    <property type="entry name" value="FRI"/>
    <property type="match status" value="1"/>
</dbReference>
<feature type="compositionally biased region" description="Low complexity" evidence="4">
    <location>
        <begin position="206"/>
        <end position="222"/>
    </location>
</feature>
<keyword evidence="5" id="KW-0812">Transmembrane</keyword>
<evidence type="ECO:0000256" key="3">
    <source>
        <dbReference type="PROSITE-ProRule" id="PRU00090"/>
    </source>
</evidence>
<dbReference type="Pfam" id="PF01392">
    <property type="entry name" value="Fz"/>
    <property type="match status" value="1"/>
</dbReference>
<dbReference type="SUPFAM" id="SSF63501">
    <property type="entry name" value="Frizzled cysteine-rich domain"/>
    <property type="match status" value="1"/>
</dbReference>
<dbReference type="AlphaFoldDB" id="A0A1X7SGU1"/>
<keyword evidence="9" id="KW-1185">Reference proteome</keyword>
<evidence type="ECO:0000256" key="2">
    <source>
        <dbReference type="ARBA" id="ARBA00023157"/>
    </source>
</evidence>
<dbReference type="GO" id="GO:0005886">
    <property type="term" value="C:plasma membrane"/>
    <property type="evidence" value="ECO:0007669"/>
    <property type="project" value="TreeGrafter"/>
</dbReference>
<dbReference type="PROSITE" id="PS50038">
    <property type="entry name" value="FZ"/>
    <property type="match status" value="1"/>
</dbReference>
<dbReference type="KEGG" id="aqu:100637398"/>
<organism evidence="8">
    <name type="scientific">Amphimedon queenslandica</name>
    <name type="common">Sponge</name>
    <dbReference type="NCBI Taxonomy" id="400682"/>
    <lineage>
        <taxon>Eukaryota</taxon>
        <taxon>Metazoa</taxon>
        <taxon>Porifera</taxon>
        <taxon>Demospongiae</taxon>
        <taxon>Heteroscleromorpha</taxon>
        <taxon>Haplosclerida</taxon>
        <taxon>Niphatidae</taxon>
        <taxon>Amphimedon</taxon>
    </lineage>
</organism>
<dbReference type="Gene3D" id="1.10.2000.10">
    <property type="entry name" value="Frizzled cysteine-rich domain"/>
    <property type="match status" value="1"/>
</dbReference>
<dbReference type="EnsemblMetazoa" id="Aqu2.1.01261_001">
    <property type="protein sequence ID" value="Aqu2.1.01261_001"/>
    <property type="gene ID" value="Aqu2.1.01261"/>
</dbReference>
<dbReference type="OMA" id="GAICFIT"/>
<dbReference type="InParanoid" id="A0A1X7SGU1"/>
<keyword evidence="1" id="KW-0217">Developmental protein</keyword>
<evidence type="ECO:0000256" key="5">
    <source>
        <dbReference type="SAM" id="Phobius"/>
    </source>
</evidence>
<feature type="transmembrane region" description="Helical" evidence="5">
    <location>
        <begin position="243"/>
        <end position="265"/>
    </location>
</feature>
<proteinExistence type="predicted"/>
<gene>
    <name evidence="8" type="primary">100637398</name>
</gene>
<reference evidence="9" key="1">
    <citation type="journal article" date="2010" name="Nature">
        <title>The Amphimedon queenslandica genome and the evolution of animal complexity.</title>
        <authorList>
            <person name="Srivastava M."/>
            <person name="Simakov O."/>
            <person name="Chapman J."/>
            <person name="Fahey B."/>
            <person name="Gauthier M.E."/>
            <person name="Mitros T."/>
            <person name="Richards G.S."/>
            <person name="Conaco C."/>
            <person name="Dacre M."/>
            <person name="Hellsten U."/>
            <person name="Larroux C."/>
            <person name="Putnam N.H."/>
            <person name="Stanke M."/>
            <person name="Adamska M."/>
            <person name="Darling A."/>
            <person name="Degnan S.M."/>
            <person name="Oakley T.H."/>
            <person name="Plachetzki D.C."/>
            <person name="Zhai Y."/>
            <person name="Adamski M."/>
            <person name="Calcino A."/>
            <person name="Cummins S.F."/>
            <person name="Goodstein D.M."/>
            <person name="Harris C."/>
            <person name="Jackson D.J."/>
            <person name="Leys S.P."/>
            <person name="Shu S."/>
            <person name="Woodcroft B.J."/>
            <person name="Vervoort M."/>
            <person name="Kosik K.S."/>
            <person name="Manning G."/>
            <person name="Degnan B.M."/>
            <person name="Rokhsar D.S."/>
        </authorList>
    </citation>
    <scope>NUCLEOTIDE SEQUENCE [LARGE SCALE GENOMIC DNA]</scope>
</reference>
<reference evidence="8" key="2">
    <citation type="submission" date="2017-05" db="UniProtKB">
        <authorList>
            <consortium name="EnsemblMetazoa"/>
        </authorList>
    </citation>
    <scope>IDENTIFICATION</scope>
</reference>
<dbReference type="GO" id="GO:0042813">
    <property type="term" value="F:Wnt receptor activity"/>
    <property type="evidence" value="ECO:0007669"/>
    <property type="project" value="TreeGrafter"/>
</dbReference>
<evidence type="ECO:0000313" key="8">
    <source>
        <dbReference type="EnsemblMetazoa" id="Aqu2.1.01261_001"/>
    </source>
</evidence>
<feature type="chain" id="PRO_5010882034" description="FZ domain-containing protein" evidence="6">
    <location>
        <begin position="19"/>
        <end position="266"/>
    </location>
</feature>
<dbReference type="GO" id="GO:0017147">
    <property type="term" value="F:Wnt-protein binding"/>
    <property type="evidence" value="ECO:0007669"/>
    <property type="project" value="TreeGrafter"/>
</dbReference>
<protein>
    <recommendedName>
        <fullName evidence="7">FZ domain-containing protein</fullName>
    </recommendedName>
</protein>
<dbReference type="InterPro" id="IPR036790">
    <property type="entry name" value="Frizzled_dom_sf"/>
</dbReference>
<dbReference type="PANTHER" id="PTHR11309">
    <property type="entry name" value="FRIZZLED"/>
    <property type="match status" value="1"/>
</dbReference>
<dbReference type="EnsemblMetazoa" id="XM_003392021.3">
    <property type="protein sequence ID" value="XP_003392069.1"/>
    <property type="gene ID" value="LOC100637398"/>
</dbReference>
<dbReference type="FunCoup" id="A0A1X7SGU1">
    <property type="interactions" value="25"/>
</dbReference>
<feature type="signal peptide" evidence="6">
    <location>
        <begin position="1"/>
        <end position="18"/>
    </location>
</feature>
<feature type="disulfide bond" evidence="3">
    <location>
        <begin position="39"/>
        <end position="85"/>
    </location>
</feature>
<feature type="domain" description="FZ" evidence="7">
    <location>
        <begin position="28"/>
        <end position="148"/>
    </location>
</feature>
<dbReference type="InterPro" id="IPR015526">
    <property type="entry name" value="Frizzled/SFRP"/>
</dbReference>
<comment type="caution">
    <text evidence="3">Lacks conserved residue(s) required for the propagation of feature annotation.</text>
</comment>
<dbReference type="GO" id="GO:0060070">
    <property type="term" value="P:canonical Wnt signaling pathway"/>
    <property type="evidence" value="ECO:0007669"/>
    <property type="project" value="TreeGrafter"/>
</dbReference>